<dbReference type="EMBL" id="NGKC01000009">
    <property type="protein sequence ID" value="RSU11214.1"/>
    <property type="molecule type" value="Genomic_DNA"/>
</dbReference>
<comment type="subcellular location">
    <subcellularLocation>
        <location evidence="1">Cell membrane</location>
        <topology evidence="1">Multi-pass membrane protein</topology>
    </subcellularLocation>
</comment>
<evidence type="ECO:0000256" key="1">
    <source>
        <dbReference type="ARBA" id="ARBA00004651"/>
    </source>
</evidence>
<dbReference type="InterPro" id="IPR023214">
    <property type="entry name" value="HAD_sf"/>
</dbReference>
<keyword evidence="7" id="KW-0187">Copper transport</keyword>
<keyword evidence="18" id="KW-1185">Reference proteome</keyword>
<evidence type="ECO:0000256" key="9">
    <source>
        <dbReference type="ARBA" id="ARBA00022842"/>
    </source>
</evidence>
<comment type="similarity">
    <text evidence="2 14">Belongs to the cation transport ATPase (P-type) (TC 3.A.3) family. Type IB subfamily.</text>
</comment>
<dbReference type="GO" id="GO:0046872">
    <property type="term" value="F:metal ion binding"/>
    <property type="evidence" value="ECO:0007669"/>
    <property type="project" value="UniProtKB-KW"/>
</dbReference>
<dbReference type="PANTHER" id="PTHR43079">
    <property type="entry name" value="PROBABLE CADMIUM/ZINC-TRANSPORTING ATPASE HMA1"/>
    <property type="match status" value="1"/>
</dbReference>
<keyword evidence="8 14" id="KW-0067">ATP-binding</keyword>
<gene>
    <name evidence="17" type="ORF">CBF27_08945</name>
</gene>
<dbReference type="NCBIfam" id="TIGR01525">
    <property type="entry name" value="ATPase-IB_hvy"/>
    <property type="match status" value="1"/>
</dbReference>
<dbReference type="PANTHER" id="PTHR43079:SF1">
    <property type="entry name" value="CADMIUM_ZINC-TRANSPORTING ATPASE HMA1, CHLOROPLASTIC-RELATED"/>
    <property type="match status" value="1"/>
</dbReference>
<reference evidence="17 18" key="1">
    <citation type="submission" date="2017-05" db="EMBL/GenBank/DDBJ databases">
        <title>Vagococcus spp. assemblies.</title>
        <authorList>
            <person name="Gulvik C.A."/>
        </authorList>
    </citation>
    <scope>NUCLEOTIDE SEQUENCE [LARGE SCALE GENOMIC DNA]</scope>
    <source>
        <strain evidence="17 18">LMG 24798</strain>
    </source>
</reference>
<dbReference type="InterPro" id="IPR044492">
    <property type="entry name" value="P_typ_ATPase_HD_dom"/>
</dbReference>
<feature type="transmembrane region" description="Helical" evidence="14">
    <location>
        <begin position="294"/>
        <end position="317"/>
    </location>
</feature>
<evidence type="ECO:0000256" key="5">
    <source>
        <dbReference type="ARBA" id="ARBA00022723"/>
    </source>
</evidence>
<dbReference type="SUPFAM" id="SSF56784">
    <property type="entry name" value="HAD-like"/>
    <property type="match status" value="1"/>
</dbReference>
<keyword evidence="7" id="KW-0813">Transport</keyword>
<feature type="compositionally biased region" description="Basic and acidic residues" evidence="15">
    <location>
        <begin position="10"/>
        <end position="21"/>
    </location>
</feature>
<dbReference type="SUPFAM" id="SSF81653">
    <property type="entry name" value="Calcium ATPase, transduction domain A"/>
    <property type="match status" value="1"/>
</dbReference>
<dbReference type="InterPro" id="IPR023298">
    <property type="entry name" value="ATPase_P-typ_TM_dom_sf"/>
</dbReference>
<dbReference type="FunFam" id="2.70.150.10:FF:000020">
    <property type="entry name" value="Copper-exporting P-type ATPase A"/>
    <property type="match status" value="1"/>
</dbReference>
<keyword evidence="9" id="KW-0460">Magnesium</keyword>
<keyword evidence="6 14" id="KW-0547">Nucleotide-binding</keyword>
<dbReference type="InterPro" id="IPR018303">
    <property type="entry name" value="ATPase_P-typ_P_site"/>
</dbReference>
<dbReference type="Pfam" id="PF00122">
    <property type="entry name" value="E1-E2_ATPase"/>
    <property type="match status" value="1"/>
</dbReference>
<name>A0A430AT28_9ENTE</name>
<dbReference type="GO" id="GO:0019829">
    <property type="term" value="F:ATPase-coupled monoatomic cation transmembrane transporter activity"/>
    <property type="evidence" value="ECO:0007669"/>
    <property type="project" value="InterPro"/>
</dbReference>
<dbReference type="InterPro" id="IPR059000">
    <property type="entry name" value="ATPase_P-type_domA"/>
</dbReference>
<evidence type="ECO:0000256" key="15">
    <source>
        <dbReference type="SAM" id="MobiDB-lite"/>
    </source>
</evidence>
<evidence type="ECO:0000256" key="8">
    <source>
        <dbReference type="ARBA" id="ARBA00022840"/>
    </source>
</evidence>
<dbReference type="SFLD" id="SFLDF00027">
    <property type="entry name" value="p-type_atpase"/>
    <property type="match status" value="1"/>
</dbReference>
<feature type="transmembrane region" description="Helical" evidence="14">
    <location>
        <begin position="30"/>
        <end position="50"/>
    </location>
</feature>
<dbReference type="PRINTS" id="PR00119">
    <property type="entry name" value="CATATPASE"/>
</dbReference>
<dbReference type="InterPro" id="IPR051949">
    <property type="entry name" value="Cation_Transport_ATPase"/>
</dbReference>
<dbReference type="InterPro" id="IPR008250">
    <property type="entry name" value="ATPase_P-typ_transduc_dom_A_sf"/>
</dbReference>
<evidence type="ECO:0000256" key="13">
    <source>
        <dbReference type="ARBA" id="ARBA00023136"/>
    </source>
</evidence>
<organism evidence="17 18">
    <name type="scientific">Vagococcus acidifermentans</name>
    <dbReference type="NCBI Taxonomy" id="564710"/>
    <lineage>
        <taxon>Bacteria</taxon>
        <taxon>Bacillati</taxon>
        <taxon>Bacillota</taxon>
        <taxon>Bacilli</taxon>
        <taxon>Lactobacillales</taxon>
        <taxon>Enterococcaceae</taxon>
        <taxon>Vagococcus</taxon>
    </lineage>
</organism>
<feature type="region of interest" description="Disordered" evidence="15">
    <location>
        <begin position="1"/>
        <end position="22"/>
    </location>
</feature>
<evidence type="ECO:0000256" key="14">
    <source>
        <dbReference type="RuleBase" id="RU362081"/>
    </source>
</evidence>
<dbReference type="Gene3D" id="3.40.50.1000">
    <property type="entry name" value="HAD superfamily/HAD-like"/>
    <property type="match status" value="1"/>
</dbReference>
<dbReference type="InterPro" id="IPR027256">
    <property type="entry name" value="P-typ_ATPase_IB"/>
</dbReference>
<keyword evidence="13 14" id="KW-0472">Membrane</keyword>
<dbReference type="AlphaFoldDB" id="A0A430AT28"/>
<evidence type="ECO:0000259" key="16">
    <source>
        <dbReference type="Pfam" id="PF00122"/>
    </source>
</evidence>
<evidence type="ECO:0000256" key="7">
    <source>
        <dbReference type="ARBA" id="ARBA00022796"/>
    </source>
</evidence>
<keyword evidence="3 14" id="KW-1003">Cell membrane</keyword>
<evidence type="ECO:0000256" key="2">
    <source>
        <dbReference type="ARBA" id="ARBA00006024"/>
    </source>
</evidence>
<evidence type="ECO:0000256" key="11">
    <source>
        <dbReference type="ARBA" id="ARBA00022989"/>
    </source>
</evidence>
<dbReference type="SFLD" id="SFLDS00003">
    <property type="entry name" value="Haloacid_Dehalogenase"/>
    <property type="match status" value="1"/>
</dbReference>
<dbReference type="InterPro" id="IPR023299">
    <property type="entry name" value="ATPase_P-typ_cyto_dom_N"/>
</dbReference>
<keyword evidence="10" id="KW-1278">Translocase</keyword>
<comment type="caution">
    <text evidence="17">The sequence shown here is derived from an EMBL/GenBank/DDBJ whole genome shotgun (WGS) entry which is preliminary data.</text>
</comment>
<protein>
    <submittedName>
        <fullName evidence="17">Heavy metal translocating P-type ATPase</fullName>
    </submittedName>
</protein>
<dbReference type="NCBIfam" id="TIGR01494">
    <property type="entry name" value="ATPase_P-type"/>
    <property type="match status" value="1"/>
</dbReference>
<dbReference type="SUPFAM" id="SSF81665">
    <property type="entry name" value="Calcium ATPase, transmembrane domain M"/>
    <property type="match status" value="1"/>
</dbReference>
<keyword evidence="11 14" id="KW-1133">Transmembrane helix</keyword>
<dbReference type="GO" id="GO:0016887">
    <property type="term" value="F:ATP hydrolysis activity"/>
    <property type="evidence" value="ECO:0007669"/>
    <property type="project" value="InterPro"/>
</dbReference>
<dbReference type="Pfam" id="PF00702">
    <property type="entry name" value="Hydrolase"/>
    <property type="match status" value="1"/>
</dbReference>
<dbReference type="SUPFAM" id="SSF81660">
    <property type="entry name" value="Metal cation-transporting ATPase, ATP-binding domain N"/>
    <property type="match status" value="1"/>
</dbReference>
<proteinExistence type="inferred from homology"/>
<evidence type="ECO:0000313" key="17">
    <source>
        <dbReference type="EMBL" id="RSU11214.1"/>
    </source>
</evidence>
<dbReference type="SFLD" id="SFLDG00002">
    <property type="entry name" value="C1.7:_P-type_atpase_like"/>
    <property type="match status" value="1"/>
</dbReference>
<feature type="domain" description="P-type ATPase A" evidence="16">
    <location>
        <begin position="141"/>
        <end position="243"/>
    </location>
</feature>
<evidence type="ECO:0000256" key="6">
    <source>
        <dbReference type="ARBA" id="ARBA00022741"/>
    </source>
</evidence>
<dbReference type="Proteomes" id="UP000286773">
    <property type="component" value="Unassembled WGS sequence"/>
</dbReference>
<feature type="transmembrane region" description="Helical" evidence="14">
    <location>
        <begin position="56"/>
        <end position="75"/>
    </location>
</feature>
<evidence type="ECO:0000256" key="3">
    <source>
        <dbReference type="ARBA" id="ARBA00022475"/>
    </source>
</evidence>
<dbReference type="GO" id="GO:0005886">
    <property type="term" value="C:plasma membrane"/>
    <property type="evidence" value="ECO:0007669"/>
    <property type="project" value="UniProtKB-SubCell"/>
</dbReference>
<sequence>MIMMTNHTHTLADSHQHDQHHEHQHAHGKLPVVLFFIGLITFLIALFLPASIVKNVLYAATIILSGYHVIEEGFIDTWQATKKAKKFTPNVHVLMALAAFGAAVIGDFREGALLILIFGGAHFLEDYVEKKSQKEITSLMEMNPAEARLIQEDGSTTIVAVETLNVGDQLQVLNGDQIPTDGIIASGHSAIDESAITGESIPVEKTTGDAVFGSTINQSGMFTMTVTKESSDTVFAKIITLVEQSQKDLSKTATWIQRFEPAYVNIVLLLTVLFILLAPFVLNLSWYTSFYRGMVFLTVASPCALAASAVPATLAAISNLAKHGVLFKGGSYLANLAEVQAVAFDKTGTLTAGKPQVTDVFIDSDTPEEKQLFINIITAMEKQANHPLAAAIINAFTPTDEITVDTDVELGSGLVGTYQGHRYRIGKPSLFNDVPEQLETFKKQYVAEGKTVVYFAQDTRVVGIIALMDLPDAKAEDTVRYLREQGIRTIMITGDAEQTGLAVAKQIGIDEVIGNVLPENKAAMVKQIKAENGTTVMIGDGVNDAPALAEATIGIAMGEGTDIAIDVADAVLMKNDLEKLAYAHRVAKKLDTIVKQNIAFAMLIVVILVVLNVFGLMNLPVGVIAHEFSTLIVLFNGLRLLKRV</sequence>
<dbReference type="Gene3D" id="3.40.1110.10">
    <property type="entry name" value="Calcium-transporting ATPase, cytoplasmic domain N"/>
    <property type="match status" value="1"/>
</dbReference>
<dbReference type="InterPro" id="IPR036412">
    <property type="entry name" value="HAD-like_sf"/>
</dbReference>
<dbReference type="CDD" id="cd07551">
    <property type="entry name" value="P-type_ATPase_HM_ZosA_PfeT-like"/>
    <property type="match status" value="1"/>
</dbReference>
<evidence type="ECO:0000256" key="12">
    <source>
        <dbReference type="ARBA" id="ARBA00023008"/>
    </source>
</evidence>
<accession>A0A430AT28</accession>
<feature type="transmembrane region" description="Helical" evidence="14">
    <location>
        <begin position="623"/>
        <end position="641"/>
    </location>
</feature>
<dbReference type="InterPro" id="IPR001757">
    <property type="entry name" value="P_typ_ATPase"/>
</dbReference>
<feature type="transmembrane region" description="Helical" evidence="14">
    <location>
        <begin position="262"/>
        <end position="282"/>
    </location>
</feature>
<dbReference type="GO" id="GO:0006825">
    <property type="term" value="P:copper ion transport"/>
    <property type="evidence" value="ECO:0007669"/>
    <property type="project" value="UniProtKB-KW"/>
</dbReference>
<dbReference type="Gene3D" id="2.70.150.10">
    <property type="entry name" value="Calcium-transporting ATPase, cytoplasmic transduction domain A"/>
    <property type="match status" value="1"/>
</dbReference>
<keyword evidence="12" id="KW-0186">Copper</keyword>
<evidence type="ECO:0000313" key="18">
    <source>
        <dbReference type="Proteomes" id="UP000286773"/>
    </source>
</evidence>
<evidence type="ECO:0000256" key="4">
    <source>
        <dbReference type="ARBA" id="ARBA00022692"/>
    </source>
</evidence>
<keyword evidence="7" id="KW-0406">Ion transport</keyword>
<evidence type="ECO:0000256" key="10">
    <source>
        <dbReference type="ARBA" id="ARBA00022967"/>
    </source>
</evidence>
<keyword evidence="5 14" id="KW-0479">Metal-binding</keyword>
<keyword evidence="4 14" id="KW-0812">Transmembrane</keyword>
<dbReference type="OrthoDB" id="9813266at2"/>
<feature type="transmembrane region" description="Helical" evidence="14">
    <location>
        <begin position="598"/>
        <end position="617"/>
    </location>
</feature>
<dbReference type="PROSITE" id="PS00154">
    <property type="entry name" value="ATPASE_E1_E2"/>
    <property type="match status" value="1"/>
</dbReference>
<dbReference type="GO" id="GO:0005524">
    <property type="term" value="F:ATP binding"/>
    <property type="evidence" value="ECO:0007669"/>
    <property type="project" value="UniProtKB-UniRule"/>
</dbReference>
<dbReference type="PROSITE" id="PS01229">
    <property type="entry name" value="COF_2"/>
    <property type="match status" value="1"/>
</dbReference>